<evidence type="ECO:0000313" key="3">
    <source>
        <dbReference type="Proteomes" id="UP001589647"/>
    </source>
</evidence>
<proteinExistence type="predicted"/>
<dbReference type="InterPro" id="IPR041657">
    <property type="entry name" value="HTH_17"/>
</dbReference>
<dbReference type="RefSeq" id="WP_189648129.1">
    <property type="nucleotide sequence ID" value="NZ_BMRC01000006.1"/>
</dbReference>
<dbReference type="EMBL" id="JBHMEI010000104">
    <property type="protein sequence ID" value="MFB9209622.1"/>
    <property type="molecule type" value="Genomic_DNA"/>
</dbReference>
<evidence type="ECO:0000313" key="2">
    <source>
        <dbReference type="EMBL" id="MFB9209622.1"/>
    </source>
</evidence>
<protein>
    <submittedName>
        <fullName evidence="2">Helix-turn-helix transcriptional regulator</fullName>
    </submittedName>
</protein>
<name>A0ABV5IYJ7_9ACTN</name>
<dbReference type="Pfam" id="PF12728">
    <property type="entry name" value="HTH_17"/>
    <property type="match status" value="1"/>
</dbReference>
<gene>
    <name evidence="2" type="ORF">ACFFV7_51160</name>
</gene>
<feature type="domain" description="Helix-turn-helix" evidence="1">
    <location>
        <begin position="8"/>
        <end position="61"/>
    </location>
</feature>
<evidence type="ECO:0000259" key="1">
    <source>
        <dbReference type="Pfam" id="PF12728"/>
    </source>
</evidence>
<keyword evidence="3" id="KW-1185">Reference proteome</keyword>
<reference evidence="2 3" key="1">
    <citation type="submission" date="2024-09" db="EMBL/GenBank/DDBJ databases">
        <authorList>
            <person name="Sun Q."/>
            <person name="Mori K."/>
        </authorList>
    </citation>
    <scope>NUCLEOTIDE SEQUENCE [LARGE SCALE GENOMIC DNA]</scope>
    <source>
        <strain evidence="2 3">CCM 3426</strain>
    </source>
</reference>
<dbReference type="Proteomes" id="UP001589647">
    <property type="component" value="Unassembled WGS sequence"/>
</dbReference>
<sequence length="92" mass="10299">MLMTEDQYLSIQQTCERLDRTRWTVHRLIKAGTLRARKIGPARNAEVQVAKDSVDAYLAGRPVEANADIKAKNVDLPPRRELSVADAIRANA</sequence>
<comment type="caution">
    <text evidence="2">The sequence shown here is derived from an EMBL/GenBank/DDBJ whole genome shotgun (WGS) entry which is preliminary data.</text>
</comment>
<accession>A0ABV5IYJ7</accession>
<organism evidence="2 3">
    <name type="scientific">Nonomuraea spiralis</name>
    <dbReference type="NCBI Taxonomy" id="46182"/>
    <lineage>
        <taxon>Bacteria</taxon>
        <taxon>Bacillati</taxon>
        <taxon>Actinomycetota</taxon>
        <taxon>Actinomycetes</taxon>
        <taxon>Streptosporangiales</taxon>
        <taxon>Streptosporangiaceae</taxon>
        <taxon>Nonomuraea</taxon>
    </lineage>
</organism>